<evidence type="ECO:0000313" key="2">
    <source>
        <dbReference type="EMBL" id="OGI86364.1"/>
    </source>
</evidence>
<proteinExistence type="predicted"/>
<feature type="compositionally biased region" description="Basic and acidic residues" evidence="1">
    <location>
        <begin position="183"/>
        <end position="193"/>
    </location>
</feature>
<dbReference type="AlphaFoldDB" id="A0A1F6WX37"/>
<comment type="caution">
    <text evidence="2">The sequence shown here is derived from an EMBL/GenBank/DDBJ whole genome shotgun (WGS) entry which is preliminary data.</text>
</comment>
<sequence length="193" mass="21645">MDDTIDLLQIKIEKAKAALPAETINATAAVDWKAAILGLRGKHGYTFEQLGDLELETELLLCGLLTPSDYPKELENRMKISRSAANELVSEMNDLVFKKIQAEMIKNVERKKVFAKKEIPEELKGQSLNNPPRAVLENMAKLEVHPILTQKLSSSFKIPMVETDHTLKNLQPSSTQNGSIPKKPVDPYREIPE</sequence>
<evidence type="ECO:0000256" key="1">
    <source>
        <dbReference type="SAM" id="MobiDB-lite"/>
    </source>
</evidence>
<feature type="compositionally biased region" description="Polar residues" evidence="1">
    <location>
        <begin position="168"/>
        <end position="179"/>
    </location>
</feature>
<accession>A0A1F6WX37</accession>
<gene>
    <name evidence="2" type="ORF">A3A05_00250</name>
</gene>
<dbReference type="EMBL" id="MFUY01000008">
    <property type="protein sequence ID" value="OGI86364.1"/>
    <property type="molecule type" value="Genomic_DNA"/>
</dbReference>
<evidence type="ECO:0000313" key="3">
    <source>
        <dbReference type="Proteomes" id="UP000176187"/>
    </source>
</evidence>
<organism evidence="2 3">
    <name type="scientific">Candidatus Nomurabacteria bacterium RIFCSPLOWO2_01_FULL_41_12</name>
    <dbReference type="NCBI Taxonomy" id="1801774"/>
    <lineage>
        <taxon>Bacteria</taxon>
        <taxon>Candidatus Nomuraibacteriota</taxon>
    </lineage>
</organism>
<dbReference type="Proteomes" id="UP000176187">
    <property type="component" value="Unassembled WGS sequence"/>
</dbReference>
<dbReference type="STRING" id="1801774.A3A05_00250"/>
<name>A0A1F6WX37_9BACT</name>
<protein>
    <submittedName>
        <fullName evidence="2">Uncharacterized protein</fullName>
    </submittedName>
</protein>
<reference evidence="2 3" key="1">
    <citation type="journal article" date="2016" name="Nat. Commun.">
        <title>Thousands of microbial genomes shed light on interconnected biogeochemical processes in an aquifer system.</title>
        <authorList>
            <person name="Anantharaman K."/>
            <person name="Brown C.T."/>
            <person name="Hug L.A."/>
            <person name="Sharon I."/>
            <person name="Castelle C.J."/>
            <person name="Probst A.J."/>
            <person name="Thomas B.C."/>
            <person name="Singh A."/>
            <person name="Wilkins M.J."/>
            <person name="Karaoz U."/>
            <person name="Brodie E.L."/>
            <person name="Williams K.H."/>
            <person name="Hubbard S.S."/>
            <person name="Banfield J.F."/>
        </authorList>
    </citation>
    <scope>NUCLEOTIDE SEQUENCE [LARGE SCALE GENOMIC DNA]</scope>
</reference>
<feature type="region of interest" description="Disordered" evidence="1">
    <location>
        <begin position="167"/>
        <end position="193"/>
    </location>
</feature>